<evidence type="ECO:0000256" key="5">
    <source>
        <dbReference type="SAM" id="MobiDB-lite"/>
    </source>
</evidence>
<evidence type="ECO:0000256" key="1">
    <source>
        <dbReference type="ARBA" id="ARBA00022679"/>
    </source>
</evidence>
<dbReference type="InterPro" id="IPR000719">
    <property type="entry name" value="Prot_kinase_dom"/>
</dbReference>
<evidence type="ECO:0000256" key="2">
    <source>
        <dbReference type="ARBA" id="ARBA00022741"/>
    </source>
</evidence>
<gene>
    <name evidence="8" type="ORF">DB32_007213</name>
</gene>
<feature type="compositionally biased region" description="Low complexity" evidence="5">
    <location>
        <begin position="339"/>
        <end position="352"/>
    </location>
</feature>
<evidence type="ECO:0000313" key="9">
    <source>
        <dbReference type="Proteomes" id="UP000034883"/>
    </source>
</evidence>
<dbReference type="GO" id="GO:0004674">
    <property type="term" value="F:protein serine/threonine kinase activity"/>
    <property type="evidence" value="ECO:0007669"/>
    <property type="project" value="UniProtKB-KW"/>
</dbReference>
<keyword evidence="6" id="KW-0472">Membrane</keyword>
<dbReference type="PANTHER" id="PTHR43289:SF6">
    <property type="entry name" value="SERINE_THREONINE-PROTEIN KINASE NEKL-3"/>
    <property type="match status" value="1"/>
</dbReference>
<sequence length="500" mass="53648">MAAEQRYRVTERLEAGGMAEVFKGESLSVQGFKKQVAIKRVLPHLAQNKNFISMFLDEARLGARLTHANIVTVFDIGAADNTYFIVMEFVDGCNLKTVIEQYRQQGRRIGVKEAVYLCLQACAGLSFAHELQSEEGEDLHIVHRDISPPNILLSKRGEVKVTDFGLAKATTQLEKTDPGVVKGKFSYLSPEAAMGEPVDARTDIFALGIVLWEMLAGRRLFLGETDYQTVKLVQQANIPSLARLNPEVDADLETVLGKALARNKEERYQTAREMGDALSGYLFGKQLKVNSFDIATLVKGVIDAKKAAKTGGPREASIIDRLIQEELLRFTSLDDMSDPLAPNAPGAAGLSPEAGFAGDLSEGAKPLDAGSFENPADWFSDDEDVVGAIGRGTSSKSEPGWRESGIEDAGEGDLASVLEDVPEPAPARVSAPEPARVSRPTPEPVAQPQVVQQRVAPAAPERVSAPPQQKKSSAAVYVGIAIALAAGGAAAAYFAGLIPH</sequence>
<dbReference type="OrthoDB" id="9801841at2"/>
<name>A0A0F6SH97_9BACT</name>
<keyword evidence="6" id="KW-1133">Transmembrane helix</keyword>
<protein>
    <submittedName>
        <fullName evidence="8">Serine/threonine protein kinase PrkC, regulator of stationary phase</fullName>
    </submittedName>
</protein>
<dbReference type="EMBL" id="CP011125">
    <property type="protein sequence ID" value="AKF10064.1"/>
    <property type="molecule type" value="Genomic_DNA"/>
</dbReference>
<keyword evidence="6" id="KW-0812">Transmembrane</keyword>
<keyword evidence="8" id="KW-0723">Serine/threonine-protein kinase</keyword>
<reference evidence="8 9" key="1">
    <citation type="submission" date="2015-03" db="EMBL/GenBank/DDBJ databases">
        <title>Genome assembly of Sandaracinus amylolyticus DSM 53668.</title>
        <authorList>
            <person name="Sharma G."/>
            <person name="Subramanian S."/>
        </authorList>
    </citation>
    <scope>NUCLEOTIDE SEQUENCE [LARGE SCALE GENOMIC DNA]</scope>
    <source>
        <strain evidence="8 9">DSM 53668</strain>
    </source>
</reference>
<dbReference type="SUPFAM" id="SSF56112">
    <property type="entry name" value="Protein kinase-like (PK-like)"/>
    <property type="match status" value="1"/>
</dbReference>
<dbReference type="InterPro" id="IPR011009">
    <property type="entry name" value="Kinase-like_dom_sf"/>
</dbReference>
<dbReference type="Gene3D" id="1.10.510.10">
    <property type="entry name" value="Transferase(Phosphotransferase) domain 1"/>
    <property type="match status" value="1"/>
</dbReference>
<dbReference type="RefSeq" id="WP_053237063.1">
    <property type="nucleotide sequence ID" value="NZ_CP011125.1"/>
</dbReference>
<dbReference type="Gene3D" id="3.30.200.20">
    <property type="entry name" value="Phosphorylase Kinase, domain 1"/>
    <property type="match status" value="1"/>
</dbReference>
<dbReference type="KEGG" id="samy:DB32_007213"/>
<dbReference type="AlphaFoldDB" id="A0A0F6SH97"/>
<evidence type="ECO:0000259" key="7">
    <source>
        <dbReference type="PROSITE" id="PS50011"/>
    </source>
</evidence>
<dbReference type="GO" id="GO:0005524">
    <property type="term" value="F:ATP binding"/>
    <property type="evidence" value="ECO:0007669"/>
    <property type="project" value="UniProtKB-KW"/>
</dbReference>
<keyword evidence="3 8" id="KW-0418">Kinase</keyword>
<keyword evidence="9" id="KW-1185">Reference proteome</keyword>
<evidence type="ECO:0000256" key="3">
    <source>
        <dbReference type="ARBA" id="ARBA00022777"/>
    </source>
</evidence>
<feature type="region of interest" description="Disordered" evidence="5">
    <location>
        <begin position="424"/>
        <end position="470"/>
    </location>
</feature>
<evidence type="ECO:0000256" key="4">
    <source>
        <dbReference type="ARBA" id="ARBA00022840"/>
    </source>
</evidence>
<evidence type="ECO:0000313" key="8">
    <source>
        <dbReference type="EMBL" id="AKF10064.1"/>
    </source>
</evidence>
<dbReference type="Pfam" id="PF00069">
    <property type="entry name" value="Pkinase"/>
    <property type="match status" value="1"/>
</dbReference>
<feature type="compositionally biased region" description="Low complexity" evidence="5">
    <location>
        <begin position="444"/>
        <end position="460"/>
    </location>
</feature>
<dbReference type="CDD" id="cd14014">
    <property type="entry name" value="STKc_PknB_like"/>
    <property type="match status" value="1"/>
</dbReference>
<proteinExistence type="predicted"/>
<feature type="transmembrane region" description="Helical" evidence="6">
    <location>
        <begin position="474"/>
        <end position="498"/>
    </location>
</feature>
<dbReference type="PROSITE" id="PS50011">
    <property type="entry name" value="PROTEIN_KINASE_DOM"/>
    <property type="match status" value="1"/>
</dbReference>
<feature type="region of interest" description="Disordered" evidence="5">
    <location>
        <begin position="338"/>
        <end position="409"/>
    </location>
</feature>
<dbReference type="Proteomes" id="UP000034883">
    <property type="component" value="Chromosome"/>
</dbReference>
<feature type="domain" description="Protein kinase" evidence="7">
    <location>
        <begin position="7"/>
        <end position="282"/>
    </location>
</feature>
<accession>A0A0F6SH97</accession>
<dbReference type="STRING" id="927083.DB32_007213"/>
<evidence type="ECO:0000256" key="6">
    <source>
        <dbReference type="SAM" id="Phobius"/>
    </source>
</evidence>
<keyword evidence="4" id="KW-0067">ATP-binding</keyword>
<dbReference type="PANTHER" id="PTHR43289">
    <property type="entry name" value="MITOGEN-ACTIVATED PROTEIN KINASE KINASE KINASE 20-RELATED"/>
    <property type="match status" value="1"/>
</dbReference>
<organism evidence="8 9">
    <name type="scientific">Sandaracinus amylolyticus</name>
    <dbReference type="NCBI Taxonomy" id="927083"/>
    <lineage>
        <taxon>Bacteria</taxon>
        <taxon>Pseudomonadati</taxon>
        <taxon>Myxococcota</taxon>
        <taxon>Polyangia</taxon>
        <taxon>Polyangiales</taxon>
        <taxon>Sandaracinaceae</taxon>
        <taxon>Sandaracinus</taxon>
    </lineage>
</organism>
<keyword evidence="1" id="KW-0808">Transferase</keyword>
<keyword evidence="2" id="KW-0547">Nucleotide-binding</keyword>